<dbReference type="InterPro" id="IPR036291">
    <property type="entry name" value="NAD(P)-bd_dom_sf"/>
</dbReference>
<feature type="binding site" evidence="5">
    <location>
        <position position="124"/>
    </location>
    <ligand>
        <name>substrate</name>
    </ligand>
</feature>
<dbReference type="InterPro" id="IPR042172">
    <property type="entry name" value="Adenosylhomocyst_ase-like_sf"/>
</dbReference>
<dbReference type="PANTHER" id="PTHR23420:SF0">
    <property type="entry name" value="ADENOSYLHOMOCYSTEINASE"/>
    <property type="match status" value="1"/>
</dbReference>
<keyword evidence="4 5" id="KW-0520">NAD</keyword>
<dbReference type="HAMAP" id="MF_00563">
    <property type="entry name" value="AdoHcyase"/>
    <property type="match status" value="1"/>
</dbReference>
<evidence type="ECO:0000256" key="3">
    <source>
        <dbReference type="ARBA" id="ARBA00022801"/>
    </source>
</evidence>
<feature type="binding site" evidence="5">
    <location>
        <position position="183"/>
    </location>
    <ligand>
        <name>substrate</name>
    </ligand>
</feature>
<dbReference type="GO" id="GO:0006730">
    <property type="term" value="P:one-carbon metabolic process"/>
    <property type="evidence" value="ECO:0007669"/>
    <property type="project" value="UniProtKB-UniRule"/>
</dbReference>
<evidence type="ECO:0000256" key="1">
    <source>
        <dbReference type="ARBA" id="ARBA00007122"/>
    </source>
</evidence>
<keyword evidence="3 5" id="KW-0378">Hydrolase</keyword>
<dbReference type="InterPro" id="IPR020082">
    <property type="entry name" value="S-Ado-L-homoCys_hydrolase_CS"/>
</dbReference>
<keyword evidence="5" id="KW-0963">Cytoplasm</keyword>
<feature type="binding site" evidence="5 6">
    <location>
        <begin position="292"/>
        <end position="294"/>
    </location>
    <ligand>
        <name>NAD(+)</name>
        <dbReference type="ChEBI" id="CHEBI:57540"/>
    </ligand>
</feature>
<protein>
    <recommendedName>
        <fullName evidence="5">Adenosylhomocysteinase</fullName>
        <ecNumber evidence="5">3.13.2.1</ecNumber>
    </recommendedName>
    <alternativeName>
        <fullName evidence="5">S-adenosyl-L-homocysteine hydrolase</fullName>
        <shortName evidence="5">AdoHcyase</shortName>
    </alternativeName>
</protein>
<feature type="binding site" evidence="5">
    <location>
        <position position="184"/>
    </location>
    <ligand>
        <name>NAD(+)</name>
        <dbReference type="ChEBI" id="CHEBI:57540"/>
    </ligand>
</feature>
<reference evidence="10" key="1">
    <citation type="journal article" date="2005" name="Environ. Microbiol.">
        <title>Genetic and functional properties of uncultivated thermophilic crenarchaeotes from a subsurface gold mine as revealed by analysis of genome fragments.</title>
        <authorList>
            <person name="Nunoura T."/>
            <person name="Hirayama H."/>
            <person name="Takami H."/>
            <person name="Oida H."/>
            <person name="Nishi S."/>
            <person name="Shimamura S."/>
            <person name="Suzuki Y."/>
            <person name="Inagaki F."/>
            <person name="Takai K."/>
            <person name="Nealson K.H."/>
            <person name="Horikoshi K."/>
        </authorList>
    </citation>
    <scope>NUCLEOTIDE SEQUENCE</scope>
</reference>
<dbReference type="EMBL" id="AP011803">
    <property type="protein sequence ID" value="BAL59683.1"/>
    <property type="molecule type" value="Genomic_DNA"/>
</dbReference>
<dbReference type="CDD" id="cd00401">
    <property type="entry name" value="SAHH"/>
    <property type="match status" value="1"/>
</dbReference>
<dbReference type="Pfam" id="PF05221">
    <property type="entry name" value="AdoHcyase"/>
    <property type="match status" value="2"/>
</dbReference>
<dbReference type="PROSITE" id="PS00738">
    <property type="entry name" value="ADOHCYASE_1"/>
    <property type="match status" value="1"/>
</dbReference>
<dbReference type="PROSITE" id="PS00739">
    <property type="entry name" value="ADOHCYASE_2"/>
    <property type="match status" value="1"/>
</dbReference>
<comment type="similarity">
    <text evidence="1 5 8">Belongs to the adenosylhomocysteinase family.</text>
</comment>
<dbReference type="InterPro" id="IPR000043">
    <property type="entry name" value="Adenosylhomocysteinase-like"/>
</dbReference>
<dbReference type="Gene3D" id="3.40.50.720">
    <property type="entry name" value="NAD(P)-binding Rossmann-like Domain"/>
    <property type="match status" value="1"/>
</dbReference>
<feature type="domain" description="S-adenosyl-L-homocysteine hydrolase NAD binding" evidence="9">
    <location>
        <begin position="184"/>
        <end position="345"/>
    </location>
</feature>
<feature type="binding site" evidence="5 6">
    <location>
        <begin position="150"/>
        <end position="152"/>
    </location>
    <ligand>
        <name>NAD(+)</name>
        <dbReference type="ChEBI" id="CHEBI:57540"/>
    </ligand>
</feature>
<feature type="binding site" evidence="5 6">
    <location>
        <position position="236"/>
    </location>
    <ligand>
        <name>NAD(+)</name>
        <dbReference type="ChEBI" id="CHEBI:57540"/>
    </ligand>
</feature>
<feature type="binding site" evidence="6">
    <location>
        <position position="346"/>
    </location>
    <ligand>
        <name>NAD(+)</name>
        <dbReference type="ChEBI" id="CHEBI:57540"/>
    </ligand>
</feature>
<feature type="binding site" evidence="5 6">
    <location>
        <position position="339"/>
    </location>
    <ligand>
        <name>NAD(+)</name>
        <dbReference type="ChEBI" id="CHEBI:57540"/>
    </ligand>
</feature>
<keyword evidence="2 5" id="KW-0554">One-carbon metabolism</keyword>
<dbReference type="SUPFAM" id="SSF51735">
    <property type="entry name" value="NAD(P)-binding Rossmann-fold domains"/>
    <property type="match status" value="1"/>
</dbReference>
<evidence type="ECO:0000313" key="10">
    <source>
        <dbReference type="EMBL" id="BAL59683.1"/>
    </source>
</evidence>
<evidence type="ECO:0000256" key="4">
    <source>
        <dbReference type="ARBA" id="ARBA00023027"/>
    </source>
</evidence>
<dbReference type="Pfam" id="PF00670">
    <property type="entry name" value="AdoHcyase_NAD"/>
    <property type="match status" value="1"/>
</dbReference>
<accession>H5SVQ4</accession>
<evidence type="ECO:0000256" key="2">
    <source>
        <dbReference type="ARBA" id="ARBA00022563"/>
    </source>
</evidence>
<feature type="binding site" evidence="5">
    <location>
        <begin position="213"/>
        <end position="218"/>
    </location>
    <ligand>
        <name>NAD(+)</name>
        <dbReference type="ChEBI" id="CHEBI:57540"/>
    </ligand>
</feature>
<evidence type="ECO:0000256" key="6">
    <source>
        <dbReference type="PIRSR" id="PIRSR001109-2"/>
    </source>
</evidence>
<name>H5SVQ4_ACEAU</name>
<dbReference type="SMART" id="SM00996">
    <property type="entry name" value="AdoHcyase"/>
    <property type="match status" value="1"/>
</dbReference>
<dbReference type="PANTHER" id="PTHR23420">
    <property type="entry name" value="ADENOSYLHOMOCYSTEINASE"/>
    <property type="match status" value="1"/>
</dbReference>
<dbReference type="InterPro" id="IPR015878">
    <property type="entry name" value="Ado_hCys_hydrolase_NAD-bd"/>
</dbReference>
<sequence>MSIIRDPTLAPQGQKKIDWVQRRMGLLNRIKAEFEREQPFKNLRLALSIHLEAKTAYLAQVLRAGGAQVAVTGCNPLSTQDDVAAALAAQGDIFVAAWRGATPQEYESHLKAVLQTKPHIILDDGGDLTKLLHGELSHLAKDILGGTEETTTGVRRLKALAAQKKLLFPMFAVNDAQMKFLFDNRYGTGQSTWDGIMRTTNLSIAGKTVVVAGYGWCGRGIAMRAKGLGANVIVTEVNPVRAIEAVMDGFRVMRMVEAAPLGDIFVTATGCKDIITEESLKAMKDGAILANAGHFDVEISKPDLEKLSVSRRVIRPNVEEFELYDGRRLYLLAEGRLVNLAAGDGHPVEIMDLSFALQALTLAHIAKHHAELKPGLYPVPAEIDQRVALLKLETMGIAIDRLTPEQRAYLERAH</sequence>
<dbReference type="GO" id="GO:0004013">
    <property type="term" value="F:adenosylhomocysteinase activity"/>
    <property type="evidence" value="ECO:0007669"/>
    <property type="project" value="UniProtKB-UniRule"/>
</dbReference>
<feature type="binding site" evidence="6">
    <location>
        <begin position="215"/>
        <end position="220"/>
    </location>
    <ligand>
        <name>NAD(+)</name>
        <dbReference type="ChEBI" id="CHEBI:57540"/>
    </ligand>
</feature>
<gene>
    <name evidence="5" type="primary">ahcY</name>
    <name evidence="10" type="ORF">HGMM_OP4C319</name>
</gene>
<dbReference type="SUPFAM" id="SSF52283">
    <property type="entry name" value="Formate/glycerate dehydrogenase catalytic domain-like"/>
    <property type="match status" value="1"/>
</dbReference>
<comment type="catalytic activity">
    <reaction evidence="5 7">
        <text>S-adenosyl-L-homocysteine + H2O = L-homocysteine + adenosine</text>
        <dbReference type="Rhea" id="RHEA:21708"/>
        <dbReference type="ChEBI" id="CHEBI:15377"/>
        <dbReference type="ChEBI" id="CHEBI:16335"/>
        <dbReference type="ChEBI" id="CHEBI:57856"/>
        <dbReference type="ChEBI" id="CHEBI:58199"/>
        <dbReference type="EC" id="3.13.2.1"/>
    </reaction>
</comment>
<feature type="binding site" evidence="5">
    <location>
        <position position="149"/>
    </location>
    <ligand>
        <name>substrate</name>
    </ligand>
</feature>
<evidence type="ECO:0000256" key="7">
    <source>
        <dbReference type="RuleBase" id="RU000548"/>
    </source>
</evidence>
<evidence type="ECO:0000259" key="9">
    <source>
        <dbReference type="SMART" id="SM00997"/>
    </source>
</evidence>
<dbReference type="PIRSF" id="PIRSF001109">
    <property type="entry name" value="Ad_hcy_hydrolase"/>
    <property type="match status" value="1"/>
</dbReference>
<feature type="binding site" evidence="5">
    <location>
        <position position="179"/>
    </location>
    <ligand>
        <name>substrate</name>
    </ligand>
</feature>
<organism evidence="10">
    <name type="scientific">Acetithermum autotrophicum</name>
    <dbReference type="NCBI Taxonomy" id="1446466"/>
    <lineage>
        <taxon>Bacteria</taxon>
        <taxon>Candidatus Bipolaricaulota</taxon>
        <taxon>Candidatus Acetithermum</taxon>
    </lineage>
</organism>
<evidence type="ECO:0000256" key="8">
    <source>
        <dbReference type="RuleBase" id="RU004166"/>
    </source>
</evidence>
<comment type="pathway">
    <text evidence="5 7">Amino-acid biosynthesis; L-homocysteine biosynthesis; L-homocysteine from S-adenosyl-L-homocysteine: step 1/1.</text>
</comment>
<dbReference type="EC" id="3.13.2.1" evidence="5"/>
<dbReference type="SMART" id="SM00997">
    <property type="entry name" value="AdoHcyase_NAD"/>
    <property type="match status" value="1"/>
</dbReference>
<reference evidence="10" key="2">
    <citation type="journal article" date="2012" name="PLoS ONE">
        <title>A Deeply Branching Thermophilic Bacterium with an Ancient Acetyl-CoA Pathway Dominates a Subsurface Ecosystem.</title>
        <authorList>
            <person name="Takami H."/>
            <person name="Noguchi H."/>
            <person name="Takaki Y."/>
            <person name="Uchiyama I."/>
            <person name="Toyoda A."/>
            <person name="Nishi S."/>
            <person name="Chee G.-J."/>
            <person name="Arai W."/>
            <person name="Nunoura T."/>
            <person name="Itoh T."/>
            <person name="Hattori M."/>
            <person name="Takai K."/>
        </authorList>
    </citation>
    <scope>NUCLEOTIDE SEQUENCE</scope>
</reference>
<dbReference type="GO" id="GO:0033353">
    <property type="term" value="P:S-adenosylmethionine cycle"/>
    <property type="evidence" value="ECO:0007669"/>
    <property type="project" value="TreeGrafter"/>
</dbReference>
<proteinExistence type="inferred from homology"/>
<dbReference type="UniPathway" id="UPA00314">
    <property type="reaction ID" value="UER00076"/>
</dbReference>
<evidence type="ECO:0000256" key="5">
    <source>
        <dbReference type="HAMAP-Rule" id="MF_00563"/>
    </source>
</evidence>
<comment type="caution">
    <text evidence="5">Lacks conserved residue(s) required for the propagation of feature annotation.</text>
</comment>
<dbReference type="GO" id="GO:0005829">
    <property type="term" value="C:cytosol"/>
    <property type="evidence" value="ECO:0007669"/>
    <property type="project" value="TreeGrafter"/>
</dbReference>
<comment type="function">
    <text evidence="5">May play a key role in the regulation of the intracellular concentration of adenosylhomocysteine.</text>
</comment>
<comment type="cofactor">
    <cofactor evidence="5 6 7">
        <name>NAD(+)</name>
        <dbReference type="ChEBI" id="CHEBI:57540"/>
    </cofactor>
    <text evidence="5 6 7">Binds 1 NAD(+) per subunit.</text>
</comment>
<dbReference type="AlphaFoldDB" id="H5SVQ4"/>
<dbReference type="FunFam" id="3.40.50.720:FF:000004">
    <property type="entry name" value="Adenosylhomocysteinase"/>
    <property type="match status" value="1"/>
</dbReference>
<dbReference type="NCBIfam" id="NF004005">
    <property type="entry name" value="PRK05476.2-3"/>
    <property type="match status" value="1"/>
</dbReference>
<comment type="subcellular location">
    <subcellularLocation>
        <location evidence="5">Cytoplasm</location>
    </subcellularLocation>
</comment>
<dbReference type="GO" id="GO:0071269">
    <property type="term" value="P:L-homocysteine biosynthetic process"/>
    <property type="evidence" value="ECO:0007669"/>
    <property type="project" value="UniProtKB-UniRule"/>
</dbReference>
<dbReference type="Gene3D" id="3.40.50.1480">
    <property type="entry name" value="Adenosylhomocysteinase-like"/>
    <property type="match status" value="1"/>
</dbReference>
<dbReference type="NCBIfam" id="TIGR00936">
    <property type="entry name" value="ahcY"/>
    <property type="match status" value="1"/>
</dbReference>